<evidence type="ECO:0000259" key="27">
    <source>
        <dbReference type="Pfam" id="PF14814"/>
    </source>
</evidence>
<evidence type="ECO:0000256" key="4">
    <source>
        <dbReference type="ARBA" id="ARBA00007090"/>
    </source>
</evidence>
<dbReference type="EMBL" id="BAAAFM010000003">
    <property type="protein sequence ID" value="GAA0210617.1"/>
    <property type="molecule type" value="Genomic_DNA"/>
</dbReference>
<comment type="pathway">
    <text evidence="3 23">Cell wall biogenesis; peptidoglycan biosynthesis.</text>
</comment>
<evidence type="ECO:0000256" key="5">
    <source>
        <dbReference type="ARBA" id="ARBA00007739"/>
    </source>
</evidence>
<feature type="domain" description="Glycosyl transferase family 51" evidence="26">
    <location>
        <begin position="181"/>
        <end position="352"/>
    </location>
</feature>
<keyword evidence="18 23" id="KW-0961">Cell wall biogenesis/degradation</keyword>
<keyword evidence="15 24" id="KW-0472">Membrane</keyword>
<dbReference type="InterPro" id="IPR011813">
    <property type="entry name" value="PBP_1b"/>
</dbReference>
<evidence type="ECO:0000256" key="1">
    <source>
        <dbReference type="ARBA" id="ARBA00002624"/>
    </source>
</evidence>
<organism evidence="28 29">
    <name type="scientific">Kangiella japonica</name>
    <dbReference type="NCBI Taxonomy" id="647384"/>
    <lineage>
        <taxon>Bacteria</taxon>
        <taxon>Pseudomonadati</taxon>
        <taxon>Pseudomonadota</taxon>
        <taxon>Gammaproteobacteria</taxon>
        <taxon>Kangiellales</taxon>
        <taxon>Kangiellaceae</taxon>
        <taxon>Kangiella</taxon>
    </lineage>
</organism>
<dbReference type="NCBIfam" id="TIGR02074">
    <property type="entry name" value="PBP_1a_fam"/>
    <property type="match status" value="1"/>
</dbReference>
<proteinExistence type="inferred from homology"/>
<evidence type="ECO:0000256" key="18">
    <source>
        <dbReference type="ARBA" id="ARBA00023316"/>
    </source>
</evidence>
<comment type="similarity">
    <text evidence="5 23">In the N-terminal section; belongs to the glycosyltransferase 51 family.</text>
</comment>
<keyword evidence="24" id="KW-1133">Transmembrane helix</keyword>
<dbReference type="Pfam" id="PF00912">
    <property type="entry name" value="Transgly"/>
    <property type="match status" value="1"/>
</dbReference>
<evidence type="ECO:0000256" key="16">
    <source>
        <dbReference type="ARBA" id="ARBA00023251"/>
    </source>
</evidence>
<evidence type="ECO:0000256" key="8">
    <source>
        <dbReference type="ARBA" id="ARBA00022645"/>
    </source>
</evidence>
<keyword evidence="11 23" id="KW-0808">Transferase</keyword>
<comment type="catalytic activity">
    <reaction evidence="21">
        <text>[GlcNAc-(1-&gt;4)-Mur2Ac(oyl-L-Ala-gamma-D-Glu-L-Lys-D-Ala-D-Ala)](n)-di-trans,octa-cis-undecaprenyl diphosphate + beta-D-GlcNAc-(1-&gt;4)-Mur2Ac(oyl-L-Ala-gamma-D-Glu-L-Lys-D-Ala-D-Ala)-di-trans,octa-cis-undecaprenyl diphosphate = [GlcNAc-(1-&gt;4)-Mur2Ac(oyl-L-Ala-gamma-D-Glu-L-Lys-D-Ala-D-Ala)](n+1)-di-trans,octa-cis-undecaprenyl diphosphate + di-trans,octa-cis-undecaprenyl diphosphate + H(+)</text>
        <dbReference type="Rhea" id="RHEA:23708"/>
        <dbReference type="Rhea" id="RHEA-COMP:9602"/>
        <dbReference type="Rhea" id="RHEA-COMP:9603"/>
        <dbReference type="ChEBI" id="CHEBI:15378"/>
        <dbReference type="ChEBI" id="CHEBI:58405"/>
        <dbReference type="ChEBI" id="CHEBI:60033"/>
        <dbReference type="ChEBI" id="CHEBI:78435"/>
        <dbReference type="EC" id="2.4.99.28"/>
    </reaction>
</comment>
<keyword evidence="12" id="KW-0378">Hydrolase</keyword>
<evidence type="ECO:0000256" key="3">
    <source>
        <dbReference type="ARBA" id="ARBA00004752"/>
    </source>
</evidence>
<protein>
    <recommendedName>
        <fullName evidence="6 22">Penicillin-binding protein 1B</fullName>
        <shortName evidence="23">PBP-1b</shortName>
        <shortName evidence="23">PBP1b</shortName>
    </recommendedName>
    <alternativeName>
        <fullName evidence="19 23">Murein polymerase</fullName>
    </alternativeName>
</protein>
<evidence type="ECO:0000256" key="19">
    <source>
        <dbReference type="ARBA" id="ARBA00032454"/>
    </source>
</evidence>
<dbReference type="SUPFAM" id="SSF56601">
    <property type="entry name" value="beta-lactamase/transpeptidase-like"/>
    <property type="match status" value="1"/>
</dbReference>
<dbReference type="InterPro" id="IPR050396">
    <property type="entry name" value="Glycosyltr_51/Transpeptidase"/>
</dbReference>
<evidence type="ECO:0000256" key="9">
    <source>
        <dbReference type="ARBA" id="ARBA00022670"/>
    </source>
</evidence>
<evidence type="ECO:0000256" key="11">
    <source>
        <dbReference type="ARBA" id="ARBA00022679"/>
    </source>
</evidence>
<evidence type="ECO:0000256" key="13">
    <source>
        <dbReference type="ARBA" id="ARBA00022960"/>
    </source>
</evidence>
<keyword evidence="29" id="KW-1185">Reference proteome</keyword>
<keyword evidence="16" id="KW-0046">Antibiotic resistance</keyword>
<evidence type="ECO:0000256" key="10">
    <source>
        <dbReference type="ARBA" id="ARBA00022676"/>
    </source>
</evidence>
<evidence type="ECO:0000256" key="23">
    <source>
        <dbReference type="PIRNR" id="PIRNR002799"/>
    </source>
</evidence>
<feature type="transmembrane region" description="Helical" evidence="24">
    <location>
        <begin position="40"/>
        <end position="59"/>
    </location>
</feature>
<dbReference type="PIRSF" id="PIRSF002799">
    <property type="entry name" value="PBP_1b"/>
    <property type="match status" value="1"/>
</dbReference>
<name>A0ABP3CN38_9GAMM</name>
<comment type="catalytic activity">
    <reaction evidence="20">
        <text>Preferential cleavage: (Ac)2-L-Lys-D-Ala-|-D-Ala. Also transpeptidation of peptidyl-alanyl moieties that are N-acyl substituents of D-alanine.</text>
        <dbReference type="EC" id="3.4.16.4"/>
    </reaction>
</comment>
<evidence type="ECO:0000256" key="24">
    <source>
        <dbReference type="SAM" id="Phobius"/>
    </source>
</evidence>
<evidence type="ECO:0000256" key="12">
    <source>
        <dbReference type="ARBA" id="ARBA00022801"/>
    </source>
</evidence>
<evidence type="ECO:0000259" key="26">
    <source>
        <dbReference type="Pfam" id="PF00912"/>
    </source>
</evidence>
<keyword evidence="10 23" id="KW-0328">Glycosyltransferase</keyword>
<gene>
    <name evidence="28" type="primary">mrcB</name>
    <name evidence="28" type="ORF">GCM10009123_17500</name>
</gene>
<keyword evidence="24" id="KW-0812">Transmembrane</keyword>
<evidence type="ECO:0000256" key="7">
    <source>
        <dbReference type="ARBA" id="ARBA00022475"/>
    </source>
</evidence>
<evidence type="ECO:0000256" key="20">
    <source>
        <dbReference type="ARBA" id="ARBA00034000"/>
    </source>
</evidence>
<dbReference type="InterPro" id="IPR001460">
    <property type="entry name" value="PCN-bd_Tpept"/>
</dbReference>
<feature type="domain" description="Penicillin-binding protein transpeptidase" evidence="25">
    <location>
        <begin position="448"/>
        <end position="719"/>
    </location>
</feature>
<dbReference type="Gene3D" id="3.30.2060.10">
    <property type="entry name" value="Penicillin-binding protein 1b domain"/>
    <property type="match status" value="1"/>
</dbReference>
<evidence type="ECO:0000256" key="22">
    <source>
        <dbReference type="NCBIfam" id="TIGR02071"/>
    </source>
</evidence>
<comment type="function">
    <text evidence="1 23">Cell wall formation. Synthesis of cross-linked peptidoglycan from the lipid intermediates. The enzyme has a penicillin-insensitive transglycosylase N-terminal domain (formation of linear glycan strands) and a penicillin-sensitive transpeptidase C-terminal domain (cross-linking of the peptide subunits).</text>
</comment>
<feature type="domain" description="Bifunctional transglycosylase second" evidence="27">
    <location>
        <begin position="85"/>
        <end position="169"/>
    </location>
</feature>
<dbReference type="Gene3D" id="3.40.710.10">
    <property type="entry name" value="DD-peptidase/beta-lactamase superfamily"/>
    <property type="match status" value="1"/>
</dbReference>
<keyword evidence="17" id="KW-0511">Multifunctional enzyme</keyword>
<evidence type="ECO:0000313" key="28">
    <source>
        <dbReference type="EMBL" id="GAA0210617.1"/>
    </source>
</evidence>
<comment type="caution">
    <text evidence="28">The sequence shown here is derived from an EMBL/GenBank/DDBJ whole genome shotgun (WGS) entry which is preliminary data.</text>
</comment>
<dbReference type="SUPFAM" id="SSF53955">
    <property type="entry name" value="Lysozyme-like"/>
    <property type="match status" value="1"/>
</dbReference>
<keyword evidence="8" id="KW-0121">Carboxypeptidase</keyword>
<keyword evidence="13 23" id="KW-0133">Cell shape</keyword>
<evidence type="ECO:0000256" key="14">
    <source>
        <dbReference type="ARBA" id="ARBA00022984"/>
    </source>
</evidence>
<keyword evidence="7" id="KW-1003">Cell membrane</keyword>
<accession>A0ABP3CN38</accession>
<comment type="similarity">
    <text evidence="4 23">In the C-terminal section; belongs to the transpeptidase family.</text>
</comment>
<dbReference type="InterPro" id="IPR012338">
    <property type="entry name" value="Beta-lactam/transpept-like"/>
</dbReference>
<dbReference type="InterPro" id="IPR023346">
    <property type="entry name" value="Lysozyme-like_dom_sf"/>
</dbReference>
<comment type="subcellular location">
    <subcellularLocation>
        <location evidence="2">Cell membrane</location>
    </subcellularLocation>
</comment>
<reference evidence="29" key="1">
    <citation type="journal article" date="2019" name="Int. J. Syst. Evol. Microbiol.">
        <title>The Global Catalogue of Microorganisms (GCM) 10K type strain sequencing project: providing services to taxonomists for standard genome sequencing and annotation.</title>
        <authorList>
            <consortium name="The Broad Institute Genomics Platform"/>
            <consortium name="The Broad Institute Genome Sequencing Center for Infectious Disease"/>
            <person name="Wu L."/>
            <person name="Ma J."/>
        </authorList>
    </citation>
    <scope>NUCLEOTIDE SEQUENCE [LARGE SCALE GENOMIC DNA]</scope>
    <source>
        <strain evidence="29">JCM 16211</strain>
    </source>
</reference>
<dbReference type="NCBIfam" id="TIGR02071">
    <property type="entry name" value="PBP_1b"/>
    <property type="match status" value="1"/>
</dbReference>
<evidence type="ECO:0000313" key="29">
    <source>
        <dbReference type="Proteomes" id="UP001501221"/>
    </source>
</evidence>
<evidence type="ECO:0000256" key="15">
    <source>
        <dbReference type="ARBA" id="ARBA00023136"/>
    </source>
</evidence>
<dbReference type="Proteomes" id="UP001501221">
    <property type="component" value="Unassembled WGS sequence"/>
</dbReference>
<dbReference type="PANTHER" id="PTHR32282:SF11">
    <property type="entry name" value="PENICILLIN-BINDING PROTEIN 1B"/>
    <property type="match status" value="1"/>
</dbReference>
<dbReference type="InterPro" id="IPR036950">
    <property type="entry name" value="PBP_transglycosylase"/>
</dbReference>
<dbReference type="Gene3D" id="1.20.5.100">
    <property type="entry name" value="Cytochrome c1, transmembrane anchor, C-terminal"/>
    <property type="match status" value="1"/>
</dbReference>
<dbReference type="InterPro" id="IPR001264">
    <property type="entry name" value="Glyco_trans_51"/>
</dbReference>
<dbReference type="PANTHER" id="PTHR32282">
    <property type="entry name" value="BINDING PROTEIN TRANSPEPTIDASE, PUTATIVE-RELATED"/>
    <property type="match status" value="1"/>
</dbReference>
<sequence>MRPIVTNSIDNMSKKPKKKIAKKTKATQAKQTRRKKLRSLFWKLLLVFVVVFAGFTLYLDSVIQSKFSENRWQLPARVYAQSLELANGKPMTATRLRQELELLGYRKVVKATRQGDYENYQGSFFIHIREFQFWDGEQKSLPVSFNIRSGRIANLKNRDTGESLQMARLDPLLIGQFHPNRLEDRILVQLEEVPEHFKQALLTVEDRDFYEHNGVSPKAIMRALWHNIRSDGRSQGGSTITQQLVKNYFLTNERTLWRKFKEAIMSVILEVRYEKDDILQAYYNEVYFGQDGGRAIHGVGLASQYFFDKRVRDLTPAQSAMLVGMLKSPTGYNPRRKKEAALKRRNQVLKLMYDQKHLTEQEYKQQRETTLSVVAKPALKLSRVPAFMDLVRRRLQDSYSEEELKSEGLRIFTTLDPVMQRYTEEKVASTLDTIERSKGIEKDSLQTAVIITSSDTGNILALVGDRYSDKAGFNRAIDAKRQIGSVIKPYVVLAALEKSNKYNLSTIISDEALSLKQRDGTLWQPRNYDRQYHGQVPLFVALMKSYNIAMARLGQQVGIENVAEFIEQAGVEGEVPALDALPLGVLELTPIELAGLYQSLASGGLKIKPAAITAVTDNKGELLERYPIDSERIASELNTYLVKAGMQLVVKKGTARYLHKQNPFTNFAGKTGTTNDLKDSWFAGFSGEHLAVVWVGRDDNKEANITGSSAALPVFTDIFNGIPTETLRLGYEENIEWKLIDPATGLLADDYCEESIEVPFIRGTAPTDSANCKPEEESFFGL</sequence>
<evidence type="ECO:0000256" key="17">
    <source>
        <dbReference type="ARBA" id="ARBA00023268"/>
    </source>
</evidence>
<dbReference type="InterPro" id="IPR028166">
    <property type="entry name" value="UB2H"/>
</dbReference>
<keyword evidence="9" id="KW-0645">Protease</keyword>
<dbReference type="Pfam" id="PF00905">
    <property type="entry name" value="Transpeptidase"/>
    <property type="match status" value="1"/>
</dbReference>
<keyword evidence="14 23" id="KW-0573">Peptidoglycan synthesis</keyword>
<evidence type="ECO:0000259" key="25">
    <source>
        <dbReference type="Pfam" id="PF00905"/>
    </source>
</evidence>
<dbReference type="Gene3D" id="1.10.3810.10">
    <property type="entry name" value="Biosynthetic peptidoglycan transglycosylase-like"/>
    <property type="match status" value="1"/>
</dbReference>
<evidence type="ECO:0000256" key="6">
    <source>
        <dbReference type="ARBA" id="ARBA00018637"/>
    </source>
</evidence>
<evidence type="ECO:0000256" key="2">
    <source>
        <dbReference type="ARBA" id="ARBA00004236"/>
    </source>
</evidence>
<evidence type="ECO:0000256" key="21">
    <source>
        <dbReference type="ARBA" id="ARBA00049902"/>
    </source>
</evidence>
<dbReference type="Pfam" id="PF14814">
    <property type="entry name" value="UB2H"/>
    <property type="match status" value="1"/>
</dbReference>